<dbReference type="PANTHER" id="PTHR24092">
    <property type="entry name" value="PROBABLE PHOSPHOLIPID-TRANSPORTING ATPASE"/>
    <property type="match status" value="1"/>
</dbReference>
<feature type="transmembrane region" description="Helical" evidence="1">
    <location>
        <begin position="87"/>
        <end position="108"/>
    </location>
</feature>
<evidence type="ECO:0000313" key="3">
    <source>
        <dbReference type="Proteomes" id="UP000054279"/>
    </source>
</evidence>
<dbReference type="GO" id="GO:0005802">
    <property type="term" value="C:trans-Golgi network"/>
    <property type="evidence" value="ECO:0007669"/>
    <property type="project" value="TreeGrafter"/>
</dbReference>
<keyword evidence="1" id="KW-1133">Transmembrane helix</keyword>
<gene>
    <name evidence="2" type="ORF">M422DRAFT_32157</name>
</gene>
<dbReference type="GO" id="GO:0006892">
    <property type="term" value="P:post-Golgi vesicle-mediated transport"/>
    <property type="evidence" value="ECO:0007669"/>
    <property type="project" value="TreeGrafter"/>
</dbReference>
<dbReference type="EMBL" id="KN837142">
    <property type="protein sequence ID" value="KIJ40734.1"/>
    <property type="molecule type" value="Genomic_DNA"/>
</dbReference>
<keyword evidence="1" id="KW-0812">Transmembrane</keyword>
<dbReference type="OrthoDB" id="377733at2759"/>
<sequence>MLLKDAQLRNTPWCFGSLSFPNNATTVPPIKSLAVERQVNGQIALLFIVFFALSVGSSIATVIRLWLLSDKQRCLTQESADSNVATFAPDILIFVILYNNLISIARIVTKEVVKYQQAQFISSDLDMYYAKNDIPALCWRSGSVVGTRTDRVCLQ</sequence>
<evidence type="ECO:0000313" key="2">
    <source>
        <dbReference type="EMBL" id="KIJ40734.1"/>
    </source>
</evidence>
<dbReference type="GO" id="GO:0032456">
    <property type="term" value="P:endocytic recycling"/>
    <property type="evidence" value="ECO:0007669"/>
    <property type="project" value="TreeGrafter"/>
</dbReference>
<dbReference type="AlphaFoldDB" id="A0A0C9V0Y0"/>
<dbReference type="HOGENOM" id="CLU_121741_0_0_1"/>
<dbReference type="Proteomes" id="UP000054279">
    <property type="component" value="Unassembled WGS sequence"/>
</dbReference>
<evidence type="ECO:0000256" key="1">
    <source>
        <dbReference type="SAM" id="Phobius"/>
    </source>
</evidence>
<dbReference type="GO" id="GO:0140326">
    <property type="term" value="F:ATPase-coupled intramembrane lipid transporter activity"/>
    <property type="evidence" value="ECO:0007669"/>
    <property type="project" value="TreeGrafter"/>
</dbReference>
<proteinExistence type="predicted"/>
<dbReference type="GO" id="GO:0005886">
    <property type="term" value="C:plasma membrane"/>
    <property type="evidence" value="ECO:0007669"/>
    <property type="project" value="TreeGrafter"/>
</dbReference>
<accession>A0A0C9V0Y0</accession>
<dbReference type="PANTHER" id="PTHR24092:SF150">
    <property type="entry name" value="PHOSPHOLIPID-TRANSPORTING ATPASE"/>
    <property type="match status" value="1"/>
</dbReference>
<reference evidence="2 3" key="1">
    <citation type="submission" date="2014-06" db="EMBL/GenBank/DDBJ databases">
        <title>Evolutionary Origins and Diversification of the Mycorrhizal Mutualists.</title>
        <authorList>
            <consortium name="DOE Joint Genome Institute"/>
            <consortium name="Mycorrhizal Genomics Consortium"/>
            <person name="Kohler A."/>
            <person name="Kuo A."/>
            <person name="Nagy L.G."/>
            <person name="Floudas D."/>
            <person name="Copeland A."/>
            <person name="Barry K.W."/>
            <person name="Cichocki N."/>
            <person name="Veneault-Fourrey C."/>
            <person name="LaButti K."/>
            <person name="Lindquist E.A."/>
            <person name="Lipzen A."/>
            <person name="Lundell T."/>
            <person name="Morin E."/>
            <person name="Murat C."/>
            <person name="Riley R."/>
            <person name="Ohm R."/>
            <person name="Sun H."/>
            <person name="Tunlid A."/>
            <person name="Henrissat B."/>
            <person name="Grigoriev I.V."/>
            <person name="Hibbett D.S."/>
            <person name="Martin F."/>
        </authorList>
    </citation>
    <scope>NUCLEOTIDE SEQUENCE [LARGE SCALE GENOMIC DNA]</scope>
    <source>
        <strain evidence="2 3">SS14</strain>
    </source>
</reference>
<organism evidence="2 3">
    <name type="scientific">Sphaerobolus stellatus (strain SS14)</name>
    <dbReference type="NCBI Taxonomy" id="990650"/>
    <lineage>
        <taxon>Eukaryota</taxon>
        <taxon>Fungi</taxon>
        <taxon>Dikarya</taxon>
        <taxon>Basidiomycota</taxon>
        <taxon>Agaricomycotina</taxon>
        <taxon>Agaricomycetes</taxon>
        <taxon>Phallomycetidae</taxon>
        <taxon>Geastrales</taxon>
        <taxon>Sphaerobolaceae</taxon>
        <taxon>Sphaerobolus</taxon>
    </lineage>
</organism>
<name>A0A0C9V0Y0_SPHS4</name>
<feature type="transmembrane region" description="Helical" evidence="1">
    <location>
        <begin position="43"/>
        <end position="67"/>
    </location>
</feature>
<protein>
    <submittedName>
        <fullName evidence="2">Uncharacterized protein</fullName>
    </submittedName>
</protein>
<keyword evidence="3" id="KW-1185">Reference proteome</keyword>
<dbReference type="GO" id="GO:0045332">
    <property type="term" value="P:phospholipid translocation"/>
    <property type="evidence" value="ECO:0007669"/>
    <property type="project" value="TreeGrafter"/>
</dbReference>
<keyword evidence="1" id="KW-0472">Membrane</keyword>